<keyword evidence="2" id="KW-0472">Membrane</keyword>
<sequence>SSSTMAASAPKCPPHQYYYELSKMCDNCPEKCLSGGSTPECERLWSGGFCHPISSSSLPVKMSTSSPGLVTGNSSLITNESISKTGPIVAVAVFSVIALVAIVAAIVALVCRHRHRQRKTNELVDLQTTDGDRAEEAESLNPNGHAPTGQPTTSSQQQTKYPEVQPPQPDPMKVTGVGVTKTNPPTSLEIDSQPQDSTASTIGNSQI</sequence>
<evidence type="ECO:0000256" key="1">
    <source>
        <dbReference type="SAM" id="MobiDB-lite"/>
    </source>
</evidence>
<feature type="non-terminal residue" evidence="3">
    <location>
        <position position="1"/>
    </location>
</feature>
<feature type="compositionally biased region" description="Polar residues" evidence="1">
    <location>
        <begin position="180"/>
        <end position="207"/>
    </location>
</feature>
<dbReference type="EMBL" id="NIVC01002703">
    <property type="protein sequence ID" value="PAA55817.1"/>
    <property type="molecule type" value="Genomic_DNA"/>
</dbReference>
<evidence type="ECO:0000313" key="4">
    <source>
        <dbReference type="Proteomes" id="UP000215902"/>
    </source>
</evidence>
<feature type="compositionally biased region" description="Low complexity" evidence="1">
    <location>
        <begin position="147"/>
        <end position="159"/>
    </location>
</feature>
<accession>A0A267E4J2</accession>
<gene>
    <name evidence="3" type="ORF">BOX15_Mlig015160g1</name>
</gene>
<protein>
    <submittedName>
        <fullName evidence="3">Uncharacterized protein</fullName>
    </submittedName>
</protein>
<keyword evidence="4" id="KW-1185">Reference proteome</keyword>
<dbReference type="AlphaFoldDB" id="A0A267E4J2"/>
<organism evidence="3 4">
    <name type="scientific">Macrostomum lignano</name>
    <dbReference type="NCBI Taxonomy" id="282301"/>
    <lineage>
        <taxon>Eukaryota</taxon>
        <taxon>Metazoa</taxon>
        <taxon>Spiralia</taxon>
        <taxon>Lophotrochozoa</taxon>
        <taxon>Platyhelminthes</taxon>
        <taxon>Rhabditophora</taxon>
        <taxon>Macrostomorpha</taxon>
        <taxon>Macrostomida</taxon>
        <taxon>Macrostomidae</taxon>
        <taxon>Macrostomum</taxon>
    </lineage>
</organism>
<comment type="caution">
    <text evidence="3">The sequence shown here is derived from an EMBL/GenBank/DDBJ whole genome shotgun (WGS) entry which is preliminary data.</text>
</comment>
<keyword evidence="2" id="KW-0812">Transmembrane</keyword>
<keyword evidence="2" id="KW-1133">Transmembrane helix</keyword>
<evidence type="ECO:0000313" key="3">
    <source>
        <dbReference type="EMBL" id="PAA55817.1"/>
    </source>
</evidence>
<reference evidence="3 4" key="1">
    <citation type="submission" date="2017-06" db="EMBL/GenBank/DDBJ databases">
        <title>A platform for efficient transgenesis in Macrostomum lignano, a flatworm model organism for stem cell research.</title>
        <authorList>
            <person name="Berezikov E."/>
        </authorList>
    </citation>
    <scope>NUCLEOTIDE SEQUENCE [LARGE SCALE GENOMIC DNA]</scope>
    <source>
        <strain evidence="3">DV1</strain>
        <tissue evidence="3">Whole organism</tissue>
    </source>
</reference>
<feature type="region of interest" description="Disordered" evidence="1">
    <location>
        <begin position="122"/>
        <end position="207"/>
    </location>
</feature>
<dbReference type="Proteomes" id="UP000215902">
    <property type="component" value="Unassembled WGS sequence"/>
</dbReference>
<dbReference type="CDD" id="cd12087">
    <property type="entry name" value="TM_EGFR-like"/>
    <property type="match status" value="1"/>
</dbReference>
<proteinExistence type="predicted"/>
<feature type="transmembrane region" description="Helical" evidence="2">
    <location>
        <begin position="88"/>
        <end position="111"/>
    </location>
</feature>
<evidence type="ECO:0000256" key="2">
    <source>
        <dbReference type="SAM" id="Phobius"/>
    </source>
</evidence>
<name>A0A267E4J2_9PLAT</name>